<feature type="chain" id="PRO_5046256898" description="Lipoprotein" evidence="1">
    <location>
        <begin position="21"/>
        <end position="210"/>
    </location>
</feature>
<accession>A0ABP7UDR3</accession>
<evidence type="ECO:0000256" key="1">
    <source>
        <dbReference type="SAM" id="SignalP"/>
    </source>
</evidence>
<protein>
    <recommendedName>
        <fullName evidence="4">Lipoprotein</fullName>
    </recommendedName>
</protein>
<dbReference type="PROSITE" id="PS51257">
    <property type="entry name" value="PROKAR_LIPOPROTEIN"/>
    <property type="match status" value="1"/>
</dbReference>
<reference evidence="3" key="1">
    <citation type="journal article" date="2019" name="Int. J. Syst. Evol. Microbiol.">
        <title>The Global Catalogue of Microorganisms (GCM) 10K type strain sequencing project: providing services to taxonomists for standard genome sequencing and annotation.</title>
        <authorList>
            <consortium name="The Broad Institute Genomics Platform"/>
            <consortium name="The Broad Institute Genome Sequencing Center for Infectious Disease"/>
            <person name="Wu L."/>
            <person name="Ma J."/>
        </authorList>
    </citation>
    <scope>NUCLEOTIDE SEQUENCE [LARGE SCALE GENOMIC DNA]</scope>
    <source>
        <strain evidence="3">JCM 17564</strain>
    </source>
</reference>
<dbReference type="EMBL" id="BAABBR010000001">
    <property type="protein sequence ID" value="GAA4041053.1"/>
    <property type="molecule type" value="Genomic_DNA"/>
</dbReference>
<organism evidence="2 3">
    <name type="scientific">Sphingomonas rosea</name>
    <dbReference type="NCBI Taxonomy" id="335605"/>
    <lineage>
        <taxon>Bacteria</taxon>
        <taxon>Pseudomonadati</taxon>
        <taxon>Pseudomonadota</taxon>
        <taxon>Alphaproteobacteria</taxon>
        <taxon>Sphingomonadales</taxon>
        <taxon>Sphingomonadaceae</taxon>
        <taxon>Sphingomonas</taxon>
    </lineage>
</organism>
<proteinExistence type="predicted"/>
<keyword evidence="1" id="KW-0732">Signal</keyword>
<evidence type="ECO:0008006" key="4">
    <source>
        <dbReference type="Google" id="ProtNLM"/>
    </source>
</evidence>
<gene>
    <name evidence="2" type="ORF">GCM10022281_22530</name>
</gene>
<keyword evidence="3" id="KW-1185">Reference proteome</keyword>
<dbReference type="RefSeq" id="WP_344697182.1">
    <property type="nucleotide sequence ID" value="NZ_BAABBR010000001.1"/>
</dbReference>
<dbReference type="Proteomes" id="UP001424459">
    <property type="component" value="Unassembled WGS sequence"/>
</dbReference>
<sequence length="210" mass="23048">MTRASLLVASALALGLSACSSVGGGAGGFGSPYALVRAGQPITVGSGAMQVTAPREWNRTERSVFNDVRWVEDWTLNGPYLDTISFIAGLPNDKRLIRQEYKADRQVPKFRSDMTAPEVASLIETLYRVEGGSVDFRTLGLAPRPFLGSNGFQLDYEHLDGDEVWRKGRAVGAVIDGKLYLMMVDAARSHYYAQVLPDFEAMVRSAVRRK</sequence>
<comment type="caution">
    <text evidence="2">The sequence shown here is derived from an EMBL/GenBank/DDBJ whole genome shotgun (WGS) entry which is preliminary data.</text>
</comment>
<evidence type="ECO:0000313" key="3">
    <source>
        <dbReference type="Proteomes" id="UP001424459"/>
    </source>
</evidence>
<feature type="signal peptide" evidence="1">
    <location>
        <begin position="1"/>
        <end position="20"/>
    </location>
</feature>
<evidence type="ECO:0000313" key="2">
    <source>
        <dbReference type="EMBL" id="GAA4041053.1"/>
    </source>
</evidence>
<name>A0ABP7UDR3_9SPHN</name>